<accession>A0AA86N3P1</accession>
<gene>
    <name evidence="1" type="ORF">HINF_LOCUS22</name>
    <name evidence="2" type="ORF">HINF_LOCUS44314</name>
    <name evidence="3" type="ORF">HINF_LOCUS57832</name>
</gene>
<dbReference type="EMBL" id="CAXDID020000321">
    <property type="protein sequence ID" value="CAL6076737.1"/>
    <property type="molecule type" value="Genomic_DNA"/>
</dbReference>
<sequence>MSIIVLDTRYAPRQLSVMLVQLKISETAQRLFEANTFSAKPPFCNSLNQIICVDAMILFLRTPTHVRFVTSHVTLKRDRDIFLTVQVDLRLTATIQRQQRMDPNAQIFASRIQTISYQYRLVSRFNITLVASMTLYLAVFQGNQEWLPYLKTRDLPNTATLNRELQRFPPFEQETGCICTFIYSATYIRYDSYVLITNVQNGIGFQRNNKSQRIRVSTFIQLGYSIQESYYKGTASLYNISKSEVQQITFQITSLLVIIYDPLIKSGIARKMAGLQYIQNKQRNDDPFLNVKFNRRPTSANEIKVETSRLMEISNATSDIK</sequence>
<keyword evidence="4" id="KW-1185">Reference proteome</keyword>
<dbReference type="Proteomes" id="UP001642409">
    <property type="component" value="Unassembled WGS sequence"/>
</dbReference>
<comment type="caution">
    <text evidence="1">The sequence shown here is derived from an EMBL/GenBank/DDBJ whole genome shotgun (WGS) entry which is preliminary data.</text>
</comment>
<evidence type="ECO:0000313" key="4">
    <source>
        <dbReference type="Proteomes" id="UP001642409"/>
    </source>
</evidence>
<evidence type="ECO:0000313" key="2">
    <source>
        <dbReference type="EMBL" id="CAL6051318.1"/>
    </source>
</evidence>
<dbReference type="AlphaFoldDB" id="A0AA86N3P1"/>
<evidence type="ECO:0000313" key="1">
    <source>
        <dbReference type="EMBL" id="CAI9912377.1"/>
    </source>
</evidence>
<dbReference type="EMBL" id="CATOUU010000001">
    <property type="protein sequence ID" value="CAI9912377.1"/>
    <property type="molecule type" value="Genomic_DNA"/>
</dbReference>
<name>A0AA86N3P1_9EUKA</name>
<protein>
    <submittedName>
        <fullName evidence="2">Hypothetical_protein</fullName>
    </submittedName>
</protein>
<reference evidence="1" key="1">
    <citation type="submission" date="2023-06" db="EMBL/GenBank/DDBJ databases">
        <authorList>
            <person name="Kurt Z."/>
        </authorList>
    </citation>
    <scope>NUCLEOTIDE SEQUENCE</scope>
</reference>
<dbReference type="EMBL" id="CAXDID020000187">
    <property type="protein sequence ID" value="CAL6051318.1"/>
    <property type="molecule type" value="Genomic_DNA"/>
</dbReference>
<organism evidence="1">
    <name type="scientific">Hexamita inflata</name>
    <dbReference type="NCBI Taxonomy" id="28002"/>
    <lineage>
        <taxon>Eukaryota</taxon>
        <taxon>Metamonada</taxon>
        <taxon>Diplomonadida</taxon>
        <taxon>Hexamitidae</taxon>
        <taxon>Hexamitinae</taxon>
        <taxon>Hexamita</taxon>
    </lineage>
</organism>
<reference evidence="2 4" key="2">
    <citation type="submission" date="2024-07" db="EMBL/GenBank/DDBJ databases">
        <authorList>
            <person name="Akdeniz Z."/>
        </authorList>
    </citation>
    <scope>NUCLEOTIDE SEQUENCE [LARGE SCALE GENOMIC DNA]</scope>
</reference>
<evidence type="ECO:0000313" key="3">
    <source>
        <dbReference type="EMBL" id="CAL6076737.1"/>
    </source>
</evidence>
<proteinExistence type="predicted"/>